<protein>
    <submittedName>
        <fullName evidence="1">Uncharacterized protein</fullName>
    </submittedName>
</protein>
<accession>A0A4Y2B1I4</accession>
<keyword evidence="2" id="KW-1185">Reference proteome</keyword>
<evidence type="ECO:0000313" key="1">
    <source>
        <dbReference type="EMBL" id="GBL84924.1"/>
    </source>
</evidence>
<name>A0A4Y2B1I4_ARAVE</name>
<dbReference type="EMBL" id="BGPR01000040">
    <property type="protein sequence ID" value="GBL84924.1"/>
    <property type="molecule type" value="Genomic_DNA"/>
</dbReference>
<dbReference type="Proteomes" id="UP000499080">
    <property type="component" value="Unassembled WGS sequence"/>
</dbReference>
<comment type="caution">
    <text evidence="1">The sequence shown here is derived from an EMBL/GenBank/DDBJ whole genome shotgun (WGS) entry which is preliminary data.</text>
</comment>
<evidence type="ECO:0000313" key="2">
    <source>
        <dbReference type="Proteomes" id="UP000499080"/>
    </source>
</evidence>
<sequence length="98" mass="11149">MITKRPRRTFQAPLTSMSSISVVLVLTSVLLPGPEYKWFHFCPSRTNQNHTSLDMPSLTDSGATTPNELLTLDCEGCLRYRILRSLQECRVHSRQGRV</sequence>
<reference evidence="1 2" key="1">
    <citation type="journal article" date="2019" name="Sci. Rep.">
        <title>Orb-weaving spider Araneus ventricosus genome elucidates the spidroin gene catalogue.</title>
        <authorList>
            <person name="Kono N."/>
            <person name="Nakamura H."/>
            <person name="Ohtoshi R."/>
            <person name="Moran D.A.P."/>
            <person name="Shinohara A."/>
            <person name="Yoshida Y."/>
            <person name="Fujiwara M."/>
            <person name="Mori M."/>
            <person name="Tomita M."/>
            <person name="Arakawa K."/>
        </authorList>
    </citation>
    <scope>NUCLEOTIDE SEQUENCE [LARGE SCALE GENOMIC DNA]</scope>
</reference>
<dbReference type="AlphaFoldDB" id="A0A4Y2B1I4"/>
<organism evidence="1 2">
    <name type="scientific">Araneus ventricosus</name>
    <name type="common">Orbweaver spider</name>
    <name type="synonym">Epeira ventricosa</name>
    <dbReference type="NCBI Taxonomy" id="182803"/>
    <lineage>
        <taxon>Eukaryota</taxon>
        <taxon>Metazoa</taxon>
        <taxon>Ecdysozoa</taxon>
        <taxon>Arthropoda</taxon>
        <taxon>Chelicerata</taxon>
        <taxon>Arachnida</taxon>
        <taxon>Araneae</taxon>
        <taxon>Araneomorphae</taxon>
        <taxon>Entelegynae</taxon>
        <taxon>Araneoidea</taxon>
        <taxon>Araneidae</taxon>
        <taxon>Araneus</taxon>
    </lineage>
</organism>
<proteinExistence type="predicted"/>
<gene>
    <name evidence="1" type="ORF">AVEN_42193_1</name>
</gene>